<protein>
    <submittedName>
        <fullName evidence="2">OLC1v1031569C1</fullName>
    </submittedName>
</protein>
<dbReference type="InterPro" id="IPR036312">
    <property type="entry name" value="Bifun_inhib/LTP/seed_sf"/>
</dbReference>
<dbReference type="PANTHER" id="PTHR33286">
    <property type="entry name" value="BIFUNCTIONAL INHIBITOR/LIPID-TRANSFER PROTEIN/SEED STORAGE 2S ALBUMIN SUPERFAMILY PROTEIN"/>
    <property type="match status" value="1"/>
</dbReference>
<evidence type="ECO:0000313" key="3">
    <source>
        <dbReference type="Proteomes" id="UP001161247"/>
    </source>
</evidence>
<dbReference type="InterPro" id="IPR016140">
    <property type="entry name" value="Bifunc_inhib/LTP/seed_store"/>
</dbReference>
<dbReference type="Pfam" id="PF14368">
    <property type="entry name" value="LTP_2"/>
    <property type="match status" value="1"/>
</dbReference>
<feature type="domain" description="Bifunctional inhibitor/plant lipid transfer protein/seed storage helical" evidence="1">
    <location>
        <begin position="41"/>
        <end position="125"/>
    </location>
</feature>
<sequence length="131" mass="14256">MTEPREINKAFGGIKMFSSSKSMKITAVFLLAVVLFLGAIMERSEAPTPTAAQCKMERRLGINACKPVLYGSRPPPECCQRIRITHVECVCPVITPQLAALVGDINRAITIIQGCGRVVPRHFKCGSITTP</sequence>
<evidence type="ECO:0000259" key="1">
    <source>
        <dbReference type="Pfam" id="PF14368"/>
    </source>
</evidence>
<dbReference type="Gene3D" id="1.10.110.10">
    <property type="entry name" value="Plant lipid-transfer and hydrophobic proteins"/>
    <property type="match status" value="1"/>
</dbReference>
<name>A0AAV1CJP0_OLDCO</name>
<gene>
    <name evidence="2" type="ORF">OLC1_LOCUS6515</name>
</gene>
<evidence type="ECO:0000313" key="2">
    <source>
        <dbReference type="EMBL" id="CAI9095581.1"/>
    </source>
</evidence>
<accession>A0AAV1CJP0</accession>
<dbReference type="Proteomes" id="UP001161247">
    <property type="component" value="Chromosome 2"/>
</dbReference>
<organism evidence="2 3">
    <name type="scientific">Oldenlandia corymbosa var. corymbosa</name>
    <dbReference type="NCBI Taxonomy" id="529605"/>
    <lineage>
        <taxon>Eukaryota</taxon>
        <taxon>Viridiplantae</taxon>
        <taxon>Streptophyta</taxon>
        <taxon>Embryophyta</taxon>
        <taxon>Tracheophyta</taxon>
        <taxon>Spermatophyta</taxon>
        <taxon>Magnoliopsida</taxon>
        <taxon>eudicotyledons</taxon>
        <taxon>Gunneridae</taxon>
        <taxon>Pentapetalae</taxon>
        <taxon>asterids</taxon>
        <taxon>lamiids</taxon>
        <taxon>Gentianales</taxon>
        <taxon>Rubiaceae</taxon>
        <taxon>Rubioideae</taxon>
        <taxon>Spermacoceae</taxon>
        <taxon>Hedyotis-Oldenlandia complex</taxon>
        <taxon>Oldenlandia</taxon>
    </lineage>
</organism>
<dbReference type="SUPFAM" id="SSF47699">
    <property type="entry name" value="Bifunctional inhibitor/lipid-transfer protein/seed storage 2S albumin"/>
    <property type="match status" value="1"/>
</dbReference>
<proteinExistence type="predicted"/>
<dbReference type="EMBL" id="OX459119">
    <property type="protein sequence ID" value="CAI9095581.1"/>
    <property type="molecule type" value="Genomic_DNA"/>
</dbReference>
<dbReference type="AlphaFoldDB" id="A0AAV1CJP0"/>
<dbReference type="PANTHER" id="PTHR33286:SF32">
    <property type="entry name" value="BIFUNCTIONAL INHIBITOR_PLANT LIPID TRANSFER PROTEIN_SEED STORAGE HELICAL DOMAIN-CONTAINING PROTEIN"/>
    <property type="match status" value="1"/>
</dbReference>
<keyword evidence="3" id="KW-1185">Reference proteome</keyword>
<reference evidence="2" key="1">
    <citation type="submission" date="2023-03" db="EMBL/GenBank/DDBJ databases">
        <authorList>
            <person name="Julca I."/>
        </authorList>
    </citation>
    <scope>NUCLEOTIDE SEQUENCE</scope>
</reference>